<dbReference type="EMBL" id="KZ824954">
    <property type="protein sequence ID" value="RAH70482.1"/>
    <property type="molecule type" value="Genomic_DNA"/>
</dbReference>
<protein>
    <submittedName>
        <fullName evidence="1">Glucose oxidase</fullName>
    </submittedName>
</protein>
<accession>A0ACD1HAA1</accession>
<proteinExistence type="predicted"/>
<gene>
    <name evidence="1" type="ORF">BO66DRAFT_420242</name>
</gene>
<sequence>MHYSLILPLITTLAAMKAATATSYDYIIVGGGTAGLTVTNRLSEDPAVSVLVIEPGQNRAQQSQYWAYQTTEQNFSNRRQVMRDGRALGGTSVMNVRSTSSYSGAAYARAERAQIDALQALGNNNWAWDNLFPYYLKSEKVQPPNSTQSAAGASIIPEYHGQNGPVQVGFMDLMLQDDQGVDLTAALNRTLASLGVYWNRDLNTGSMGGFAMHPYTVDAQGVRSDATRAYYTDLRAGRSNLHVMLNASISKIRWQEAENEQGSLAAETVEVKDGFGSRVVQARREVILAAGAMRSAGILELSGVGNPQILQKHGIPVQIDLPSVGENLQDQLNTSFVVSTRSPVTGTRTVAFVSASDLFGSSTDGAMTKEALQLLYTSQHDLIFNKGIPIGEFVFILDNPNQIHVGYWGLLPFSRGNVHISSLDVAVLPRLSLNYGMIDWDIQVQIAMSKFLRMVFQTGELNELIEEELEPGFANIPADADDEIWKDWIAEQYTPSYHAVGSTSMQPREMGGVLNSRFKVYGTRNVRVVDSSILPVQLCGHPTANIYAIAEWAADMIKEDRLFSDMRRTGL</sequence>
<name>A0ACD1HAA1_9EURO</name>
<organism evidence="1 2">
    <name type="scientific">Aspergillus aculeatinus CBS 121060</name>
    <dbReference type="NCBI Taxonomy" id="1448322"/>
    <lineage>
        <taxon>Eukaryota</taxon>
        <taxon>Fungi</taxon>
        <taxon>Dikarya</taxon>
        <taxon>Ascomycota</taxon>
        <taxon>Pezizomycotina</taxon>
        <taxon>Eurotiomycetes</taxon>
        <taxon>Eurotiomycetidae</taxon>
        <taxon>Eurotiales</taxon>
        <taxon>Aspergillaceae</taxon>
        <taxon>Aspergillus</taxon>
        <taxon>Aspergillus subgen. Circumdati</taxon>
    </lineage>
</organism>
<dbReference type="Proteomes" id="UP000249661">
    <property type="component" value="Unassembled WGS sequence"/>
</dbReference>
<keyword evidence="2" id="KW-1185">Reference proteome</keyword>
<reference evidence="1" key="1">
    <citation type="submission" date="2018-02" db="EMBL/GenBank/DDBJ databases">
        <title>The genomes of Aspergillus section Nigri reveals drivers in fungal speciation.</title>
        <authorList>
            <consortium name="DOE Joint Genome Institute"/>
            <person name="Vesth T.C."/>
            <person name="Nybo J."/>
            <person name="Theobald S."/>
            <person name="Brandl J."/>
            <person name="Frisvad J.C."/>
            <person name="Nielsen K.F."/>
            <person name="Lyhne E.K."/>
            <person name="Kogle M.E."/>
            <person name="Kuo A."/>
            <person name="Riley R."/>
            <person name="Clum A."/>
            <person name="Nolan M."/>
            <person name="Lipzen A."/>
            <person name="Salamov A."/>
            <person name="Henrissat B."/>
            <person name="Wiebenga A."/>
            <person name="De vries R.P."/>
            <person name="Grigoriev I.V."/>
            <person name="Mortensen U.H."/>
            <person name="Andersen M.R."/>
            <person name="Baker S.E."/>
        </authorList>
    </citation>
    <scope>NUCLEOTIDE SEQUENCE</scope>
    <source>
        <strain evidence="1">CBS 121060</strain>
    </source>
</reference>
<evidence type="ECO:0000313" key="2">
    <source>
        <dbReference type="Proteomes" id="UP000249661"/>
    </source>
</evidence>
<evidence type="ECO:0000313" key="1">
    <source>
        <dbReference type="EMBL" id="RAH70482.1"/>
    </source>
</evidence>